<name>A0ABX7N5N2_9BACT</name>
<reference evidence="4 5" key="1">
    <citation type="submission" date="2021-02" db="EMBL/GenBank/DDBJ databases">
        <title>De Novo genome assembly of isolated myxobacteria.</title>
        <authorList>
            <person name="Stevens D.C."/>
        </authorList>
    </citation>
    <scope>NUCLEOTIDE SEQUENCE [LARGE SCALE GENOMIC DNA]</scope>
    <source>
        <strain evidence="4 5">SCHIC003</strain>
    </source>
</reference>
<feature type="domain" description="M23ase beta-sheet core" evidence="3">
    <location>
        <begin position="201"/>
        <end position="300"/>
    </location>
</feature>
<dbReference type="SUPFAM" id="SSF51261">
    <property type="entry name" value="Duplicated hybrid motif"/>
    <property type="match status" value="1"/>
</dbReference>
<organism evidence="4 5">
    <name type="scientific">Myxococcus landrumensis</name>
    <dbReference type="NCBI Taxonomy" id="2813577"/>
    <lineage>
        <taxon>Bacteria</taxon>
        <taxon>Pseudomonadati</taxon>
        <taxon>Myxococcota</taxon>
        <taxon>Myxococcia</taxon>
        <taxon>Myxococcales</taxon>
        <taxon>Cystobacterineae</taxon>
        <taxon>Myxococcaceae</taxon>
        <taxon>Myxococcus</taxon>
    </lineage>
</organism>
<dbReference type="PROSITE" id="PS51257">
    <property type="entry name" value="PROKAR_LIPOPROTEIN"/>
    <property type="match status" value="1"/>
</dbReference>
<evidence type="ECO:0000313" key="4">
    <source>
        <dbReference type="EMBL" id="QSQ14097.1"/>
    </source>
</evidence>
<proteinExistence type="predicted"/>
<feature type="chain" id="PRO_5047152396" evidence="2">
    <location>
        <begin position="22"/>
        <end position="366"/>
    </location>
</feature>
<sequence length="366" mass="39581">MNSIVLKLRARVVLVTTVLLACGGGKAVNPKVSLDEANLDIAVPPGMGHYCSMLWRGQRWALEWDSSSASDPCGTLRAQAAEGRIAHAGLYSARGLNNVVMRCEGAVDLWRGVGAIPLQAAFDDAVANERQGCVFTVAPDALPIFDAPFEASSWGHSHSTGFDFAQGITLNVDAFDQPGLATARIVDHLGRDQSNRGAVNDHDGHDWNMPTGTPIFAVANGVVLLARDRQVPCASPIQKEVYIQHVVGSGEYEERFVSYYAHFDSYSVETGQRVTKGQVIGKAGTTGCSSGPHLHLAVARLTNTASEYRRAYAIPSHDHPPMTSNIEPYGWAAPRGFDPWAWQHYPRGALSINLWNPAQAPLNPNF</sequence>
<dbReference type="Gene3D" id="2.70.70.10">
    <property type="entry name" value="Glucose Permease (Domain IIA)"/>
    <property type="match status" value="1"/>
</dbReference>
<feature type="signal peptide" evidence="2">
    <location>
        <begin position="1"/>
        <end position="21"/>
    </location>
</feature>
<evidence type="ECO:0000259" key="3">
    <source>
        <dbReference type="Pfam" id="PF01551"/>
    </source>
</evidence>
<evidence type="ECO:0000256" key="2">
    <source>
        <dbReference type="SAM" id="SignalP"/>
    </source>
</evidence>
<dbReference type="Pfam" id="PF01551">
    <property type="entry name" value="Peptidase_M23"/>
    <property type="match status" value="1"/>
</dbReference>
<dbReference type="EMBL" id="CP071091">
    <property type="protein sequence ID" value="QSQ14097.1"/>
    <property type="molecule type" value="Genomic_DNA"/>
</dbReference>
<evidence type="ECO:0000256" key="1">
    <source>
        <dbReference type="ARBA" id="ARBA00022729"/>
    </source>
</evidence>
<keyword evidence="5" id="KW-1185">Reference proteome</keyword>
<dbReference type="InterPro" id="IPR050570">
    <property type="entry name" value="Cell_wall_metabolism_enzyme"/>
</dbReference>
<dbReference type="Proteomes" id="UP000663090">
    <property type="component" value="Chromosome"/>
</dbReference>
<dbReference type="InterPro" id="IPR011055">
    <property type="entry name" value="Dup_hybrid_motif"/>
</dbReference>
<dbReference type="RefSeq" id="WP_206715891.1">
    <property type="nucleotide sequence ID" value="NZ_CP071091.1"/>
</dbReference>
<keyword evidence="1 2" id="KW-0732">Signal</keyword>
<dbReference type="PANTHER" id="PTHR21666:SF289">
    <property type="entry name" value="L-ALA--D-GLU ENDOPEPTIDASE"/>
    <property type="match status" value="1"/>
</dbReference>
<dbReference type="PANTHER" id="PTHR21666">
    <property type="entry name" value="PEPTIDASE-RELATED"/>
    <property type="match status" value="1"/>
</dbReference>
<accession>A0ABX7N5N2</accession>
<evidence type="ECO:0000313" key="5">
    <source>
        <dbReference type="Proteomes" id="UP000663090"/>
    </source>
</evidence>
<gene>
    <name evidence="4" type="ORF">JY572_38255</name>
</gene>
<dbReference type="InterPro" id="IPR016047">
    <property type="entry name" value="M23ase_b-sheet_dom"/>
</dbReference>
<dbReference type="CDD" id="cd12797">
    <property type="entry name" value="M23_peptidase"/>
    <property type="match status" value="1"/>
</dbReference>
<protein>
    <submittedName>
        <fullName evidence="4">M23 family metallopeptidase</fullName>
    </submittedName>
</protein>